<sequence length="102" mass="10872">MRSREAGISTTIRPKEPSFQAESTAGTAVSASPATDRSRSVCCPAPRTRLRAPRTTVTRPCSHNCRSPDAVSSPATYHRPSRRTAVSRTGTATGAASYPARR</sequence>
<feature type="compositionally biased region" description="Polar residues" evidence="1">
    <location>
        <begin position="84"/>
        <end position="94"/>
    </location>
</feature>
<feature type="region of interest" description="Disordered" evidence="1">
    <location>
        <begin position="1"/>
        <end position="41"/>
    </location>
</feature>
<gene>
    <name evidence="2" type="ORF">GCM10020221_27890</name>
</gene>
<keyword evidence="3" id="KW-1185">Reference proteome</keyword>
<evidence type="ECO:0000313" key="2">
    <source>
        <dbReference type="EMBL" id="GAA2930542.1"/>
    </source>
</evidence>
<feature type="compositionally biased region" description="Polar residues" evidence="1">
    <location>
        <begin position="20"/>
        <end position="35"/>
    </location>
</feature>
<dbReference type="EMBL" id="BAAAXZ010000106">
    <property type="protein sequence ID" value="GAA2930542.1"/>
    <property type="molecule type" value="Genomic_DNA"/>
</dbReference>
<name>A0ABP6JH95_STRTU</name>
<protein>
    <submittedName>
        <fullName evidence="2">Uncharacterized protein</fullName>
    </submittedName>
</protein>
<organism evidence="2 3">
    <name type="scientific">Streptomyces thioluteus</name>
    <dbReference type="NCBI Taxonomy" id="66431"/>
    <lineage>
        <taxon>Bacteria</taxon>
        <taxon>Bacillati</taxon>
        <taxon>Actinomycetota</taxon>
        <taxon>Actinomycetes</taxon>
        <taxon>Kitasatosporales</taxon>
        <taxon>Streptomycetaceae</taxon>
        <taxon>Streptomyces</taxon>
    </lineage>
</organism>
<reference evidence="3" key="1">
    <citation type="journal article" date="2019" name="Int. J. Syst. Evol. Microbiol.">
        <title>The Global Catalogue of Microorganisms (GCM) 10K type strain sequencing project: providing services to taxonomists for standard genome sequencing and annotation.</title>
        <authorList>
            <consortium name="The Broad Institute Genomics Platform"/>
            <consortium name="The Broad Institute Genome Sequencing Center for Infectious Disease"/>
            <person name="Wu L."/>
            <person name="Ma J."/>
        </authorList>
    </citation>
    <scope>NUCLEOTIDE SEQUENCE [LARGE SCALE GENOMIC DNA]</scope>
    <source>
        <strain evidence="3">JCM 4087</strain>
    </source>
</reference>
<dbReference type="Proteomes" id="UP001501102">
    <property type="component" value="Unassembled WGS sequence"/>
</dbReference>
<feature type="region of interest" description="Disordered" evidence="1">
    <location>
        <begin position="54"/>
        <end position="102"/>
    </location>
</feature>
<comment type="caution">
    <text evidence="2">The sequence shown here is derived from an EMBL/GenBank/DDBJ whole genome shotgun (WGS) entry which is preliminary data.</text>
</comment>
<dbReference type="RefSeq" id="WP_344963482.1">
    <property type="nucleotide sequence ID" value="NZ_BAAAXZ010000106.1"/>
</dbReference>
<evidence type="ECO:0000256" key="1">
    <source>
        <dbReference type="SAM" id="MobiDB-lite"/>
    </source>
</evidence>
<proteinExistence type="predicted"/>
<evidence type="ECO:0000313" key="3">
    <source>
        <dbReference type="Proteomes" id="UP001501102"/>
    </source>
</evidence>
<accession>A0ABP6JH95</accession>